<gene>
    <name evidence="1" type="ORF">HCJ94_17240</name>
</gene>
<reference evidence="1 2" key="1">
    <citation type="submission" date="2020-03" db="EMBL/GenBank/DDBJ databases">
        <title>WGS of actinomycetes isolated from Thailand.</title>
        <authorList>
            <person name="Thawai C."/>
        </authorList>
    </citation>
    <scope>NUCLEOTIDE SEQUENCE [LARGE SCALE GENOMIC DNA]</scope>
    <source>
        <strain evidence="1 2">HSS6-12</strain>
    </source>
</reference>
<accession>A0ABX0Z983</accession>
<dbReference type="EMBL" id="JAATEO010000018">
    <property type="protein sequence ID" value="NJP33678.1"/>
    <property type="molecule type" value="Genomic_DNA"/>
</dbReference>
<proteinExistence type="predicted"/>
<name>A0ABX0Z983_9ACTN</name>
<organism evidence="1 2">
    <name type="scientific">Micromonospora thermarum</name>
    <dbReference type="NCBI Taxonomy" id="2720024"/>
    <lineage>
        <taxon>Bacteria</taxon>
        <taxon>Bacillati</taxon>
        <taxon>Actinomycetota</taxon>
        <taxon>Actinomycetes</taxon>
        <taxon>Micromonosporales</taxon>
        <taxon>Micromonosporaceae</taxon>
        <taxon>Micromonospora</taxon>
    </lineage>
</organism>
<sequence length="159" mass="17632">MTSPTPFQSGQYLFPHRLNRPWTTYTPSWTSTGTWPTLGNGVLLGKWRYLDEERVHIRIALRPGSTTTFGTGQYQFWLPPGIPAAAGAPDPTLDAVALMGGALYKFLGWANTATASADRLNMYRPNINTQENLASWTNTLPVAFANGHSFSMSGYYYYA</sequence>
<comment type="caution">
    <text evidence="1">The sequence shown here is derived from an EMBL/GenBank/DDBJ whole genome shotgun (WGS) entry which is preliminary data.</text>
</comment>
<dbReference type="Proteomes" id="UP000783871">
    <property type="component" value="Unassembled WGS sequence"/>
</dbReference>
<keyword evidence="2" id="KW-1185">Reference proteome</keyword>
<evidence type="ECO:0000313" key="2">
    <source>
        <dbReference type="Proteomes" id="UP000783871"/>
    </source>
</evidence>
<protein>
    <submittedName>
        <fullName evidence="1">Uncharacterized protein</fullName>
    </submittedName>
</protein>
<evidence type="ECO:0000313" key="1">
    <source>
        <dbReference type="EMBL" id="NJP33678.1"/>
    </source>
</evidence>
<dbReference type="RefSeq" id="WP_168002051.1">
    <property type="nucleotide sequence ID" value="NZ_JAATEO010000018.1"/>
</dbReference>